<comment type="caution">
    <text evidence="2">The sequence shown here is derived from an EMBL/GenBank/DDBJ whole genome shotgun (WGS) entry which is preliminary data.</text>
</comment>
<feature type="non-terminal residue" evidence="2">
    <location>
        <position position="1"/>
    </location>
</feature>
<feature type="non-terminal residue" evidence="2">
    <location>
        <position position="214"/>
    </location>
</feature>
<evidence type="ECO:0000256" key="1">
    <source>
        <dbReference type="SAM" id="MobiDB-lite"/>
    </source>
</evidence>
<keyword evidence="3" id="KW-1185">Reference proteome</keyword>
<dbReference type="Pfam" id="PF06189">
    <property type="entry name" value="5-nucleotidase"/>
    <property type="match status" value="1"/>
</dbReference>
<gene>
    <name evidence="2" type="ORF">RIMI_LOCUS844562</name>
</gene>
<accession>A0ABN9KQ05</accession>
<evidence type="ECO:0000313" key="2">
    <source>
        <dbReference type="EMBL" id="CAJ0918631.1"/>
    </source>
</evidence>
<sequence>LFTAKRLAEFIPSPSVENLQTIQSPLVRNPQTVPSPSVENLKTIPSTSVRNPESISRESPDHPQSISEESQVHPHSFGGEFPVHPNSIVENPKSIDKQPPATSDPVQEQRDTMSGAKDNSPPDATQASPANAEENKGQHDSSAAKAFYDSIAPKKKPKLPKPQNAITIAVSSRVLFNMVNERTMYENEGVEKYVLYQQEHEEEPLKPGPAFPFV</sequence>
<name>A0ABN9KQ05_9NEOB</name>
<proteinExistence type="predicted"/>
<reference evidence="2" key="1">
    <citation type="submission" date="2023-07" db="EMBL/GenBank/DDBJ databases">
        <authorList>
            <person name="Stuckert A."/>
        </authorList>
    </citation>
    <scope>NUCLEOTIDE SEQUENCE</scope>
</reference>
<feature type="region of interest" description="Disordered" evidence="1">
    <location>
        <begin position="27"/>
        <end position="144"/>
    </location>
</feature>
<dbReference type="InterPro" id="IPR010394">
    <property type="entry name" value="5-nucleotidase"/>
</dbReference>
<evidence type="ECO:0000313" key="3">
    <source>
        <dbReference type="Proteomes" id="UP001176940"/>
    </source>
</evidence>
<dbReference type="PANTHER" id="PTHR31367:SF0">
    <property type="entry name" value="CYTOSOLIC 5'-NUCLEOTIDASE 1B"/>
    <property type="match status" value="1"/>
</dbReference>
<dbReference type="PANTHER" id="PTHR31367">
    <property type="entry name" value="CYTOSOLIC 5'-NUCLEOTIDASE 1 FAMILY MEMBER"/>
    <property type="match status" value="1"/>
</dbReference>
<feature type="compositionally biased region" description="Polar residues" evidence="1">
    <location>
        <begin position="27"/>
        <end position="54"/>
    </location>
</feature>
<dbReference type="EMBL" id="CAUEEQ010001066">
    <property type="protein sequence ID" value="CAJ0918631.1"/>
    <property type="molecule type" value="Genomic_DNA"/>
</dbReference>
<protein>
    <submittedName>
        <fullName evidence="2">Uncharacterized protein</fullName>
    </submittedName>
</protein>
<dbReference type="Proteomes" id="UP001176940">
    <property type="component" value="Unassembled WGS sequence"/>
</dbReference>
<organism evidence="2 3">
    <name type="scientific">Ranitomeya imitator</name>
    <name type="common">mimic poison frog</name>
    <dbReference type="NCBI Taxonomy" id="111125"/>
    <lineage>
        <taxon>Eukaryota</taxon>
        <taxon>Metazoa</taxon>
        <taxon>Chordata</taxon>
        <taxon>Craniata</taxon>
        <taxon>Vertebrata</taxon>
        <taxon>Euteleostomi</taxon>
        <taxon>Amphibia</taxon>
        <taxon>Batrachia</taxon>
        <taxon>Anura</taxon>
        <taxon>Neobatrachia</taxon>
        <taxon>Hyloidea</taxon>
        <taxon>Dendrobatidae</taxon>
        <taxon>Dendrobatinae</taxon>
        <taxon>Ranitomeya</taxon>
    </lineage>
</organism>